<accession>A0A2T4BZW0</accession>
<dbReference type="Proteomes" id="UP000240760">
    <property type="component" value="Unassembled WGS sequence"/>
</dbReference>
<name>A0A2T4BZW0_TRILO</name>
<protein>
    <submittedName>
        <fullName evidence="1">Uncharacterized protein</fullName>
    </submittedName>
</protein>
<evidence type="ECO:0000313" key="1">
    <source>
        <dbReference type="EMBL" id="PTB74850.1"/>
    </source>
</evidence>
<reference evidence="1 2" key="1">
    <citation type="submission" date="2016-07" db="EMBL/GenBank/DDBJ databases">
        <title>Multiple horizontal gene transfer events from other fungi enriched the ability of initially mycotrophic Trichoderma (Ascomycota) to feed on dead plant biomass.</title>
        <authorList>
            <consortium name="DOE Joint Genome Institute"/>
            <person name="Aerts A."/>
            <person name="Atanasova L."/>
            <person name="Chenthamara K."/>
            <person name="Zhang J."/>
            <person name="Grujic M."/>
            <person name="Henrissat B."/>
            <person name="Kuo A."/>
            <person name="Salamov A."/>
            <person name="Lipzen A."/>
            <person name="Labutti K."/>
            <person name="Barry K."/>
            <person name="Miao Y."/>
            <person name="Rahimi M.J."/>
            <person name="Shen Q."/>
            <person name="Grigoriev I.V."/>
            <person name="Kubicek C.P."/>
            <person name="Druzhinina I.S."/>
        </authorList>
    </citation>
    <scope>NUCLEOTIDE SEQUENCE [LARGE SCALE GENOMIC DNA]</scope>
    <source>
        <strain evidence="1 2">ATCC 18648</strain>
    </source>
</reference>
<keyword evidence="2" id="KW-1185">Reference proteome</keyword>
<gene>
    <name evidence="1" type="ORF">M440DRAFT_105235</name>
</gene>
<dbReference type="AlphaFoldDB" id="A0A2T4BZW0"/>
<organism evidence="1 2">
    <name type="scientific">Trichoderma longibrachiatum ATCC 18648</name>
    <dbReference type="NCBI Taxonomy" id="983965"/>
    <lineage>
        <taxon>Eukaryota</taxon>
        <taxon>Fungi</taxon>
        <taxon>Dikarya</taxon>
        <taxon>Ascomycota</taxon>
        <taxon>Pezizomycotina</taxon>
        <taxon>Sordariomycetes</taxon>
        <taxon>Hypocreomycetidae</taxon>
        <taxon>Hypocreales</taxon>
        <taxon>Hypocreaceae</taxon>
        <taxon>Trichoderma</taxon>
    </lineage>
</organism>
<proteinExistence type="predicted"/>
<sequence>MLGRFQGGHRDWTPTCDDLLVQLQLLVTALEAWSLLLAHVDAQSMHSCGGSGLFERGIKDSIVCGRLTSRRSPPSHGKRQLRTTEEGLLRALDDMYLSIPIPFRFRSSPCFISSIISSLNFLIAVPSAMS</sequence>
<evidence type="ECO:0000313" key="2">
    <source>
        <dbReference type="Proteomes" id="UP000240760"/>
    </source>
</evidence>
<dbReference type="EMBL" id="KZ679135">
    <property type="protein sequence ID" value="PTB74850.1"/>
    <property type="molecule type" value="Genomic_DNA"/>
</dbReference>